<dbReference type="PANTHER" id="PTHR45096:SF1">
    <property type="entry name" value="PROTEIN NEDD1"/>
    <property type="match status" value="1"/>
</dbReference>
<dbReference type="SUPFAM" id="SSF50978">
    <property type="entry name" value="WD40 repeat-like"/>
    <property type="match status" value="1"/>
</dbReference>
<organism evidence="6 7">
    <name type="scientific">[Myrmecia] bisecta</name>
    <dbReference type="NCBI Taxonomy" id="41462"/>
    <lineage>
        <taxon>Eukaryota</taxon>
        <taxon>Viridiplantae</taxon>
        <taxon>Chlorophyta</taxon>
        <taxon>core chlorophytes</taxon>
        <taxon>Trebouxiophyceae</taxon>
        <taxon>Trebouxiales</taxon>
        <taxon>Trebouxiaceae</taxon>
        <taxon>Myrmecia</taxon>
    </lineage>
</organism>
<name>A0AAW1PH25_9CHLO</name>
<dbReference type="InterPro" id="IPR001680">
    <property type="entry name" value="WD40_rpt"/>
</dbReference>
<dbReference type="GO" id="GO:0005828">
    <property type="term" value="C:kinetochore microtubule"/>
    <property type="evidence" value="ECO:0007669"/>
    <property type="project" value="TreeGrafter"/>
</dbReference>
<dbReference type="Pfam" id="PF12697">
    <property type="entry name" value="Abhydrolase_6"/>
    <property type="match status" value="1"/>
</dbReference>
<evidence type="ECO:0000313" key="6">
    <source>
        <dbReference type="EMBL" id="KAK9812816.1"/>
    </source>
</evidence>
<evidence type="ECO:0000256" key="1">
    <source>
        <dbReference type="ARBA" id="ARBA00022574"/>
    </source>
</evidence>
<keyword evidence="7" id="KW-1185">Reference proteome</keyword>
<dbReference type="InterPro" id="IPR015943">
    <property type="entry name" value="WD40/YVTN_repeat-like_dom_sf"/>
</dbReference>
<dbReference type="Proteomes" id="UP001489004">
    <property type="component" value="Unassembled WGS sequence"/>
</dbReference>
<dbReference type="AlphaFoldDB" id="A0AAW1PH25"/>
<accession>A0AAW1PH25</accession>
<comment type="caution">
    <text evidence="6">The sequence shown here is derived from an EMBL/GenBank/DDBJ whole genome shotgun (WGS) entry which is preliminary data.</text>
</comment>
<dbReference type="InterPro" id="IPR044621">
    <property type="entry name" value="NEDD1"/>
</dbReference>
<keyword evidence="1 3" id="KW-0853">WD repeat</keyword>
<evidence type="ECO:0000313" key="7">
    <source>
        <dbReference type="Proteomes" id="UP001489004"/>
    </source>
</evidence>
<dbReference type="SMART" id="SM00320">
    <property type="entry name" value="WD40"/>
    <property type="match status" value="6"/>
</dbReference>
<dbReference type="SUPFAM" id="SSF53474">
    <property type="entry name" value="alpha/beta-Hydrolases"/>
    <property type="match status" value="1"/>
</dbReference>
<dbReference type="PANTHER" id="PTHR45096">
    <property type="entry name" value="PROTEIN NEDD1"/>
    <property type="match status" value="1"/>
</dbReference>
<proteinExistence type="predicted"/>
<evidence type="ECO:0000256" key="3">
    <source>
        <dbReference type="PROSITE-ProRule" id="PRU00221"/>
    </source>
</evidence>
<dbReference type="GO" id="GO:2000694">
    <property type="term" value="P:regulation of phragmoplast microtubule organization"/>
    <property type="evidence" value="ECO:0007669"/>
    <property type="project" value="TreeGrafter"/>
</dbReference>
<keyword evidence="2" id="KW-0677">Repeat</keyword>
<evidence type="ECO:0000256" key="2">
    <source>
        <dbReference type="ARBA" id="ARBA00022737"/>
    </source>
</evidence>
<dbReference type="PROSITE" id="PS00678">
    <property type="entry name" value="WD_REPEATS_1"/>
    <property type="match status" value="2"/>
</dbReference>
<dbReference type="InterPro" id="IPR029058">
    <property type="entry name" value="AB_hydrolase_fold"/>
</dbReference>
<dbReference type="InterPro" id="IPR019775">
    <property type="entry name" value="WD40_repeat_CS"/>
</dbReference>
<dbReference type="GO" id="GO:0000919">
    <property type="term" value="P:cell plate assembly"/>
    <property type="evidence" value="ECO:0007669"/>
    <property type="project" value="TreeGrafter"/>
</dbReference>
<dbReference type="GO" id="GO:0060236">
    <property type="term" value="P:regulation of mitotic spindle organization"/>
    <property type="evidence" value="ECO:0007669"/>
    <property type="project" value="TreeGrafter"/>
</dbReference>
<feature type="repeat" description="WD" evidence="3">
    <location>
        <begin position="178"/>
        <end position="210"/>
    </location>
</feature>
<dbReference type="GO" id="GO:0140496">
    <property type="term" value="F:gamma-tubulin complex binding"/>
    <property type="evidence" value="ECO:0007669"/>
    <property type="project" value="InterPro"/>
</dbReference>
<gene>
    <name evidence="6" type="ORF">WJX72_004245</name>
</gene>
<dbReference type="InterPro" id="IPR000073">
    <property type="entry name" value="AB_hydrolase_1"/>
</dbReference>
<sequence length="722" mass="77563">MSAGSGTASDALALCSGSSAFIWQPFLPDEANALVEISHEAPVAAVQWNQNNKVVVSAGAAGRLLLHYNGGGLMGQLPKDAGSTGGDMAAINSICFSRGSKLLAAGCQNARIHVWDLKRQACKHVHAEHKGAVTSVAYSPDDTYLGSASVSGEILFHLTQEGTCAFALPMASSRPKRSLHFSALESLLTGGADDGSLFVWDMQTLETRDTYAQQHKGPVSSVCFSPASPNILISAGHDQKVILLDRRIDNVVATVEVGAPVTSMGCKDDGGFLAAGTAGGVVVLYDPRKLTLPLRKLACPGGQLVNCLHWHHSGNAKLLRRSAAGASAFDPSSSGATPIAAPAPPQFRRAGASATLTPALQAAQEGMSRQPLASQPAYRRDAPEHAQLPTHTSTNAATLQAIQAMVDAGMQSMREEIRHLHMDVIRHFHEHQLEMTALVESVSSRQDGLTQQPLADLLADRFHCYGVDMPGQGDSEHADGNTIEHFAADVLNIVDTLKLEGCYALGHSSGGTTAMLAEQKRPGTFRALYCYEPVIYDPREPLGNAPLTTDRAAGCLAKLALKRRRRFLSQDAALQSFLARPPFTCFHPSAVHMYVEHGTRLLPDGSWELKCQPETEAQVYLDVAEVGQRIFERLANTRCPTVIAAGCDASKHTFSYLAQEAVRTASILPNGRLERFEGTNHFGPMHDPARLAQRIRINFQAAEEEARWNSLPKSVLLAQSKM</sequence>
<evidence type="ECO:0000259" key="4">
    <source>
        <dbReference type="Pfam" id="PF08662"/>
    </source>
</evidence>
<feature type="domain" description="Translation initiation factor beta propellor-like" evidence="4">
    <location>
        <begin position="30"/>
        <end position="149"/>
    </location>
</feature>
<dbReference type="EMBL" id="JALJOR010000008">
    <property type="protein sequence ID" value="KAK9812816.1"/>
    <property type="molecule type" value="Genomic_DNA"/>
</dbReference>
<dbReference type="InterPro" id="IPR013979">
    <property type="entry name" value="TIF_beta_prop-like"/>
</dbReference>
<feature type="domain" description="AB hydrolase-1" evidence="5">
    <location>
        <begin position="452"/>
        <end position="693"/>
    </location>
</feature>
<dbReference type="Pfam" id="PF08662">
    <property type="entry name" value="eIF2A"/>
    <property type="match status" value="1"/>
</dbReference>
<evidence type="ECO:0000259" key="5">
    <source>
        <dbReference type="Pfam" id="PF12697"/>
    </source>
</evidence>
<protein>
    <submittedName>
        <fullName evidence="6">Uncharacterized protein</fullName>
    </submittedName>
</protein>
<dbReference type="GO" id="GO:0032467">
    <property type="term" value="P:positive regulation of cytokinesis"/>
    <property type="evidence" value="ECO:0007669"/>
    <property type="project" value="TreeGrafter"/>
</dbReference>
<feature type="repeat" description="WD" evidence="3">
    <location>
        <begin position="84"/>
        <end position="125"/>
    </location>
</feature>
<dbReference type="Gene3D" id="3.40.50.1820">
    <property type="entry name" value="alpha/beta hydrolase"/>
    <property type="match status" value="1"/>
</dbReference>
<reference evidence="6 7" key="1">
    <citation type="journal article" date="2024" name="Nat. Commun.">
        <title>Phylogenomics reveals the evolutionary origins of lichenization in chlorophyte algae.</title>
        <authorList>
            <person name="Puginier C."/>
            <person name="Libourel C."/>
            <person name="Otte J."/>
            <person name="Skaloud P."/>
            <person name="Haon M."/>
            <person name="Grisel S."/>
            <person name="Petersen M."/>
            <person name="Berrin J.G."/>
            <person name="Delaux P.M."/>
            <person name="Dal Grande F."/>
            <person name="Keller J."/>
        </authorList>
    </citation>
    <scope>NUCLEOTIDE SEQUENCE [LARGE SCALE GENOMIC DNA]</scope>
    <source>
        <strain evidence="6 7">SAG 2043</strain>
    </source>
</reference>
<dbReference type="Pfam" id="PF00400">
    <property type="entry name" value="WD40"/>
    <property type="match status" value="1"/>
</dbReference>
<dbReference type="GO" id="GO:0010968">
    <property type="term" value="P:regulation of microtubule nucleation"/>
    <property type="evidence" value="ECO:0007669"/>
    <property type="project" value="InterPro"/>
</dbReference>
<dbReference type="Gene3D" id="2.130.10.10">
    <property type="entry name" value="YVTN repeat-like/Quinoprotein amine dehydrogenase"/>
    <property type="match status" value="2"/>
</dbReference>
<dbReference type="PROSITE" id="PS50082">
    <property type="entry name" value="WD_REPEATS_2"/>
    <property type="match status" value="2"/>
</dbReference>
<dbReference type="InterPro" id="IPR036322">
    <property type="entry name" value="WD40_repeat_dom_sf"/>
</dbReference>